<dbReference type="AlphaFoldDB" id="A0A8X6FXF0"/>
<proteinExistence type="predicted"/>
<dbReference type="EMBL" id="BMAO01020711">
    <property type="protein sequence ID" value="GFQ69313.1"/>
    <property type="molecule type" value="Genomic_DNA"/>
</dbReference>
<organism evidence="1 2">
    <name type="scientific">Trichonephila clavata</name>
    <name type="common">Joro spider</name>
    <name type="synonym">Nephila clavata</name>
    <dbReference type="NCBI Taxonomy" id="2740835"/>
    <lineage>
        <taxon>Eukaryota</taxon>
        <taxon>Metazoa</taxon>
        <taxon>Ecdysozoa</taxon>
        <taxon>Arthropoda</taxon>
        <taxon>Chelicerata</taxon>
        <taxon>Arachnida</taxon>
        <taxon>Araneae</taxon>
        <taxon>Araneomorphae</taxon>
        <taxon>Entelegynae</taxon>
        <taxon>Araneoidea</taxon>
        <taxon>Nephilidae</taxon>
        <taxon>Trichonephila</taxon>
    </lineage>
</organism>
<name>A0A8X6FXF0_TRICU</name>
<comment type="caution">
    <text evidence="1">The sequence shown here is derived from an EMBL/GenBank/DDBJ whole genome shotgun (WGS) entry which is preliminary data.</text>
</comment>
<evidence type="ECO:0000313" key="1">
    <source>
        <dbReference type="EMBL" id="GFQ69313.1"/>
    </source>
</evidence>
<accession>A0A8X6FXF0</accession>
<protein>
    <submittedName>
        <fullName evidence="1">Uncharacterized protein</fullName>
    </submittedName>
</protein>
<evidence type="ECO:0000313" key="2">
    <source>
        <dbReference type="Proteomes" id="UP000887116"/>
    </source>
</evidence>
<gene>
    <name evidence="1" type="ORF">TNCT_674391</name>
</gene>
<dbReference type="Proteomes" id="UP000887116">
    <property type="component" value="Unassembled WGS sequence"/>
</dbReference>
<sequence>MIPGRVKNMIPSKFICIMSVLLWMVRKNLFVVFVDEEVCIKWNTFVKFVFLSEEALKEEEENMIFVYCIGSQIVANVFLGLRENFSRKSWATQNWKSNCSWKHIEKTCWLCSKLEKISFHSQNFVIKQISFEYYASMIKKYPEDFL</sequence>
<keyword evidence="2" id="KW-1185">Reference proteome</keyword>
<reference evidence="1" key="1">
    <citation type="submission" date="2020-07" db="EMBL/GenBank/DDBJ databases">
        <title>Multicomponent nature underlies the extraordinary mechanical properties of spider dragline silk.</title>
        <authorList>
            <person name="Kono N."/>
            <person name="Nakamura H."/>
            <person name="Mori M."/>
            <person name="Yoshida Y."/>
            <person name="Ohtoshi R."/>
            <person name="Malay A.D."/>
            <person name="Moran D.A.P."/>
            <person name="Tomita M."/>
            <person name="Numata K."/>
            <person name="Arakawa K."/>
        </authorList>
    </citation>
    <scope>NUCLEOTIDE SEQUENCE</scope>
</reference>